<evidence type="ECO:0000256" key="1">
    <source>
        <dbReference type="ARBA" id="ARBA00004651"/>
    </source>
</evidence>
<gene>
    <name evidence="8" type="ORF">AVDCRST_MAG36-3090</name>
</gene>
<dbReference type="Pfam" id="PF02653">
    <property type="entry name" value="BPD_transp_2"/>
    <property type="match status" value="1"/>
</dbReference>
<dbReference type="PANTHER" id="PTHR32196:SF72">
    <property type="entry name" value="RIBOSE IMPORT PERMEASE PROTEIN RBSC"/>
    <property type="match status" value="1"/>
</dbReference>
<evidence type="ECO:0000256" key="5">
    <source>
        <dbReference type="ARBA" id="ARBA00023136"/>
    </source>
</evidence>
<organism evidence="8">
    <name type="scientific">uncultured Nocardioidaceae bacterium</name>
    <dbReference type="NCBI Taxonomy" id="253824"/>
    <lineage>
        <taxon>Bacteria</taxon>
        <taxon>Bacillati</taxon>
        <taxon>Actinomycetota</taxon>
        <taxon>Actinomycetes</taxon>
        <taxon>Propionibacteriales</taxon>
        <taxon>Nocardioidaceae</taxon>
        <taxon>environmental samples</taxon>
    </lineage>
</organism>
<feature type="transmembrane region" description="Helical" evidence="7">
    <location>
        <begin position="248"/>
        <end position="268"/>
    </location>
</feature>
<evidence type="ECO:0000256" key="7">
    <source>
        <dbReference type="SAM" id="Phobius"/>
    </source>
</evidence>
<feature type="region of interest" description="Disordered" evidence="6">
    <location>
        <begin position="1"/>
        <end position="29"/>
    </location>
</feature>
<sequence>MTDTVRDPATQSPGPSGTPNNAAEAMAQRSRTPAQRVQHLLHSHPAISPALLLVLTVVVFSLINPQFAQPNSLSLLIQQTAVVAALAVGQTLIILTAGIDLSVALIAVLSSIVMAKLATEEGVPAVLAILLGVAVGAACGAINGALVTKVGLPPFIVTLGTLSIFTAITLLYSEAQSIQGSAMPELLTWTGTRIPLGGFNVTTGVLVVGVLYLVVGFALSQTAWGRHVYAVGDDAEASRLAGIRVTRVLFSVYLVAGIVYGIAAWVLIGRAGAATPNAIAEANLSSITAVVIGGTSLFGGRGGVLGTLLGALIVQTFTVGLSLAGVDDLYRLLAVGVLVIVAVSVDQWIRQVKA</sequence>
<dbReference type="EMBL" id="CADCUH010000195">
    <property type="protein sequence ID" value="CAA9366164.1"/>
    <property type="molecule type" value="Genomic_DNA"/>
</dbReference>
<reference evidence="8" key="1">
    <citation type="submission" date="2020-02" db="EMBL/GenBank/DDBJ databases">
        <authorList>
            <person name="Meier V. D."/>
        </authorList>
    </citation>
    <scope>NUCLEOTIDE SEQUENCE</scope>
    <source>
        <strain evidence="8">AVDCRST_MAG36</strain>
    </source>
</reference>
<feature type="transmembrane region" description="Helical" evidence="7">
    <location>
        <begin position="152"/>
        <end position="173"/>
    </location>
</feature>
<feature type="transmembrane region" description="Helical" evidence="7">
    <location>
        <begin position="46"/>
        <end position="63"/>
    </location>
</feature>
<keyword evidence="2" id="KW-1003">Cell membrane</keyword>
<dbReference type="CDD" id="cd06579">
    <property type="entry name" value="TM_PBP1_transp_AraH_like"/>
    <property type="match status" value="1"/>
</dbReference>
<feature type="transmembrane region" description="Helical" evidence="7">
    <location>
        <begin position="101"/>
        <end position="118"/>
    </location>
</feature>
<proteinExistence type="predicted"/>
<feature type="compositionally biased region" description="Polar residues" evidence="6">
    <location>
        <begin position="7"/>
        <end position="21"/>
    </location>
</feature>
<dbReference type="AlphaFoldDB" id="A0A6J4MQW5"/>
<feature type="transmembrane region" description="Helical" evidence="7">
    <location>
        <begin position="125"/>
        <end position="146"/>
    </location>
</feature>
<evidence type="ECO:0000256" key="2">
    <source>
        <dbReference type="ARBA" id="ARBA00022475"/>
    </source>
</evidence>
<accession>A0A6J4MQW5</accession>
<dbReference type="GO" id="GO:0005886">
    <property type="term" value="C:plasma membrane"/>
    <property type="evidence" value="ECO:0007669"/>
    <property type="project" value="UniProtKB-SubCell"/>
</dbReference>
<keyword evidence="5 7" id="KW-0472">Membrane</keyword>
<keyword evidence="3 7" id="KW-0812">Transmembrane</keyword>
<dbReference type="GO" id="GO:0022857">
    <property type="term" value="F:transmembrane transporter activity"/>
    <property type="evidence" value="ECO:0007669"/>
    <property type="project" value="InterPro"/>
</dbReference>
<dbReference type="PANTHER" id="PTHR32196">
    <property type="entry name" value="ABC TRANSPORTER PERMEASE PROTEIN YPHD-RELATED-RELATED"/>
    <property type="match status" value="1"/>
</dbReference>
<dbReference type="InterPro" id="IPR001851">
    <property type="entry name" value="ABC_transp_permease"/>
</dbReference>
<evidence type="ECO:0000256" key="3">
    <source>
        <dbReference type="ARBA" id="ARBA00022692"/>
    </source>
</evidence>
<comment type="subcellular location">
    <subcellularLocation>
        <location evidence="1">Cell membrane</location>
        <topology evidence="1">Multi-pass membrane protein</topology>
    </subcellularLocation>
</comment>
<evidence type="ECO:0000256" key="4">
    <source>
        <dbReference type="ARBA" id="ARBA00022989"/>
    </source>
</evidence>
<feature type="transmembrane region" description="Helical" evidence="7">
    <location>
        <begin position="194"/>
        <end position="219"/>
    </location>
</feature>
<evidence type="ECO:0000313" key="8">
    <source>
        <dbReference type="EMBL" id="CAA9366164.1"/>
    </source>
</evidence>
<protein>
    <submittedName>
        <fullName evidence="8">Fructose ABC transporter, permease component FrcC</fullName>
    </submittedName>
</protein>
<evidence type="ECO:0000256" key="6">
    <source>
        <dbReference type="SAM" id="MobiDB-lite"/>
    </source>
</evidence>
<feature type="transmembrane region" description="Helical" evidence="7">
    <location>
        <begin position="304"/>
        <end position="323"/>
    </location>
</feature>
<name>A0A6J4MQW5_9ACTN</name>
<feature type="transmembrane region" description="Helical" evidence="7">
    <location>
        <begin position="329"/>
        <end position="349"/>
    </location>
</feature>
<keyword evidence="4 7" id="KW-1133">Transmembrane helix</keyword>